<name>A0A0K1QF51_9BACT</name>
<gene>
    <name evidence="17" type="ORF">AKJ09_10728</name>
</gene>
<dbReference type="SUPFAM" id="SSF55781">
    <property type="entry name" value="GAF domain-like"/>
    <property type="match status" value="1"/>
</dbReference>
<dbReference type="EC" id="2.7.3.9" evidence="5"/>
<evidence type="ECO:0000256" key="11">
    <source>
        <dbReference type="ARBA" id="ARBA00022723"/>
    </source>
</evidence>
<keyword evidence="6" id="KW-0813">Transport</keyword>
<dbReference type="NCBIfam" id="TIGR01417">
    <property type="entry name" value="PTS_I_fam"/>
    <property type="match status" value="1"/>
</dbReference>
<keyword evidence="7" id="KW-0963">Cytoplasm</keyword>
<comment type="subcellular location">
    <subcellularLocation>
        <location evidence="3">Cytoplasm</location>
    </subcellularLocation>
</comment>
<dbReference type="Gene3D" id="3.20.20.60">
    <property type="entry name" value="Phosphoenolpyruvate-binding domains"/>
    <property type="match status" value="1"/>
</dbReference>
<evidence type="ECO:0000256" key="8">
    <source>
        <dbReference type="ARBA" id="ARBA00022597"/>
    </source>
</evidence>
<feature type="domain" description="PEP-utilising enzyme C-terminal" evidence="15">
    <location>
        <begin position="411"/>
        <end position="694"/>
    </location>
</feature>
<evidence type="ECO:0000259" key="14">
    <source>
        <dbReference type="Pfam" id="PF00391"/>
    </source>
</evidence>
<keyword evidence="13" id="KW-0460">Magnesium</keyword>
<keyword evidence="18" id="KW-1185">Reference proteome</keyword>
<evidence type="ECO:0000313" key="18">
    <source>
        <dbReference type="Proteomes" id="UP000064967"/>
    </source>
</evidence>
<keyword evidence="8" id="KW-0762">Sugar transport</keyword>
<evidence type="ECO:0000313" key="17">
    <source>
        <dbReference type="EMBL" id="AKV04065.1"/>
    </source>
</evidence>
<dbReference type="PANTHER" id="PTHR46244">
    <property type="entry name" value="PHOSPHOENOLPYRUVATE-PROTEIN PHOSPHOTRANSFERASE"/>
    <property type="match status" value="1"/>
</dbReference>
<dbReference type="Pfam" id="PF05524">
    <property type="entry name" value="PEP-utilisers_N"/>
    <property type="match status" value="1"/>
</dbReference>
<dbReference type="KEGG" id="llu:AKJ09_10728"/>
<evidence type="ECO:0000256" key="3">
    <source>
        <dbReference type="ARBA" id="ARBA00004496"/>
    </source>
</evidence>
<evidence type="ECO:0000256" key="2">
    <source>
        <dbReference type="ARBA" id="ARBA00001946"/>
    </source>
</evidence>
<feature type="domain" description="Phosphotransferase system enzyme I N-terminal" evidence="16">
    <location>
        <begin position="163"/>
        <end position="285"/>
    </location>
</feature>
<accession>A0A0K1QF51</accession>
<dbReference type="InterPro" id="IPR000121">
    <property type="entry name" value="PEP_util_C"/>
</dbReference>
<dbReference type="PATRIC" id="fig|1391654.3.peg.10868"/>
<dbReference type="InterPro" id="IPR008731">
    <property type="entry name" value="PTS_EIN"/>
</dbReference>
<dbReference type="InterPro" id="IPR006318">
    <property type="entry name" value="PTS_EI-like"/>
</dbReference>
<organism evidence="17 18">
    <name type="scientific">Labilithrix luteola</name>
    <dbReference type="NCBI Taxonomy" id="1391654"/>
    <lineage>
        <taxon>Bacteria</taxon>
        <taxon>Pseudomonadati</taxon>
        <taxon>Myxococcota</taxon>
        <taxon>Polyangia</taxon>
        <taxon>Polyangiales</taxon>
        <taxon>Labilitrichaceae</taxon>
        <taxon>Labilithrix</taxon>
    </lineage>
</organism>
<dbReference type="AlphaFoldDB" id="A0A0K1QF51"/>
<keyword evidence="10" id="KW-0598">Phosphotransferase system</keyword>
<comment type="cofactor">
    <cofactor evidence="2">
        <name>Mg(2+)</name>
        <dbReference type="ChEBI" id="CHEBI:18420"/>
    </cofactor>
</comment>
<dbReference type="GO" id="GO:0005737">
    <property type="term" value="C:cytoplasm"/>
    <property type="evidence" value="ECO:0007669"/>
    <property type="project" value="UniProtKB-SubCell"/>
</dbReference>
<dbReference type="Gene3D" id="1.10.274.10">
    <property type="entry name" value="PtsI, HPr-binding domain"/>
    <property type="match status" value="1"/>
</dbReference>
<evidence type="ECO:0000256" key="1">
    <source>
        <dbReference type="ARBA" id="ARBA00000683"/>
    </source>
</evidence>
<protein>
    <recommendedName>
        <fullName evidence="5">phosphoenolpyruvate--protein phosphotransferase</fullName>
        <ecNumber evidence="5">2.7.3.9</ecNumber>
    </recommendedName>
</protein>
<sequence length="729" mass="78297">MDVHSRLVRVVADATSPGEALAAATRVVAEELQAEGCSVYARGGSQTGLELRALFGLRPPPSGTSIAEKALAEAIPETDSALGLVAVPIASLNRGIGAIIAQRTTGVPFTTEEIMRLSGVASQLVPLVETIRFIEAIDAVGLNAGRRLETSAPLPQEGELELRGIAASPGIAIGVAVFRNAFPRAMVRSDTTYRGRALETARARDAFEKTRNDLIKLQADAASDLGEEQALIFGAHLLLLNDPLLTGLLEGGIAGGHSAAISVDDAFEEIVRRLVGVPDPYIQERIEDIEDLRSRILGHLLGAARVPDVDARIVVGPRTTASLLLELKARGAVGIVSELGGATSHGAVLARALGIPAVTGIRELTRQVVAGDLILVDGGAGTVVIRPLAATRAAFERRFRELEAERTEFVRYRDEPARTIDGVEFDLLANIALGTDLDVARENRAYGVGLYRTEFPFIVRDGLPTVDEQVRIYAKAYDAFPTEPIAFRILDLAADKFLPSMGFGASRSAFHGYRSIRVLFDYPHILRDQVQAFAMAARGRPLRILIPMVTSVDDVVRIKRLVAGALAQATPSLSTGNIVYGAMIETAAAVELVADVAREVEFFSIGTNDLIQYTLVVDRDDPRLASERHSYHPAIWRMIRRVVVEAHRSEKSVTVCGEMAAKPDLALALLAMGVDALSVTPRAIPPLKRALARMALEPLRAMRDEILALATEDEVLATLRGCSSETSKT</sequence>
<evidence type="ECO:0000256" key="6">
    <source>
        <dbReference type="ARBA" id="ARBA00022448"/>
    </source>
</evidence>
<dbReference type="RefSeq" id="WP_146654730.1">
    <property type="nucleotide sequence ID" value="NZ_CP012333.1"/>
</dbReference>
<keyword evidence="17" id="KW-0670">Pyruvate</keyword>
<reference evidence="17 18" key="1">
    <citation type="submission" date="2015-08" db="EMBL/GenBank/DDBJ databases">
        <authorList>
            <person name="Babu N.S."/>
            <person name="Beckwith C.J."/>
            <person name="Beseler K.G."/>
            <person name="Brison A."/>
            <person name="Carone J.V."/>
            <person name="Caskin T.P."/>
            <person name="Diamond M."/>
            <person name="Durham M.E."/>
            <person name="Foxe J.M."/>
            <person name="Go M."/>
            <person name="Henderson B.A."/>
            <person name="Jones I.B."/>
            <person name="McGettigan J.A."/>
            <person name="Micheletti S.J."/>
            <person name="Nasrallah M.E."/>
            <person name="Ortiz D."/>
            <person name="Piller C.R."/>
            <person name="Privatt S.R."/>
            <person name="Schneider S.L."/>
            <person name="Sharp S."/>
            <person name="Smith T.C."/>
            <person name="Stanton J.D."/>
            <person name="Ullery H.E."/>
            <person name="Wilson R.J."/>
            <person name="Serrano M.G."/>
            <person name="Buck G."/>
            <person name="Lee V."/>
            <person name="Wang Y."/>
            <person name="Carvalho R."/>
            <person name="Voegtly L."/>
            <person name="Shi R."/>
            <person name="Duckworth R."/>
            <person name="Johnson A."/>
            <person name="Loviza R."/>
            <person name="Walstead R."/>
            <person name="Shah Z."/>
            <person name="Kiflezghi M."/>
            <person name="Wade K."/>
            <person name="Ball S.L."/>
            <person name="Bradley K.W."/>
            <person name="Asai D.J."/>
            <person name="Bowman C.A."/>
            <person name="Russell D.A."/>
            <person name="Pope W.H."/>
            <person name="Jacobs-Sera D."/>
            <person name="Hendrix R.W."/>
            <person name="Hatfull G.F."/>
        </authorList>
    </citation>
    <scope>NUCLEOTIDE SEQUENCE [LARGE SCALE GENOMIC DNA]</scope>
    <source>
        <strain evidence="17 18">DSM 27648</strain>
    </source>
</reference>
<feature type="domain" description="PEP-utilising enzyme mobile" evidence="14">
    <location>
        <begin position="312"/>
        <end position="381"/>
    </location>
</feature>
<dbReference type="GO" id="GO:0008965">
    <property type="term" value="F:phosphoenolpyruvate-protein phosphotransferase activity"/>
    <property type="evidence" value="ECO:0007669"/>
    <property type="project" value="UniProtKB-EC"/>
</dbReference>
<evidence type="ECO:0000256" key="4">
    <source>
        <dbReference type="ARBA" id="ARBA00007837"/>
    </source>
</evidence>
<dbReference type="GO" id="GO:0016301">
    <property type="term" value="F:kinase activity"/>
    <property type="evidence" value="ECO:0007669"/>
    <property type="project" value="UniProtKB-KW"/>
</dbReference>
<dbReference type="PRINTS" id="PR01736">
    <property type="entry name" value="PHPHTRNFRASE"/>
</dbReference>
<dbReference type="OrthoDB" id="9765468at2"/>
<dbReference type="InterPro" id="IPR036637">
    <property type="entry name" value="Phosphohistidine_dom_sf"/>
</dbReference>
<dbReference type="EMBL" id="CP012333">
    <property type="protein sequence ID" value="AKV04065.1"/>
    <property type="molecule type" value="Genomic_DNA"/>
</dbReference>
<dbReference type="InterPro" id="IPR008279">
    <property type="entry name" value="PEP-util_enz_mobile_dom"/>
</dbReference>
<comment type="catalytic activity">
    <reaction evidence="1">
        <text>L-histidyl-[protein] + phosphoenolpyruvate = N(pros)-phospho-L-histidyl-[protein] + pyruvate</text>
        <dbReference type="Rhea" id="RHEA:23880"/>
        <dbReference type="Rhea" id="RHEA-COMP:9745"/>
        <dbReference type="Rhea" id="RHEA-COMP:9746"/>
        <dbReference type="ChEBI" id="CHEBI:15361"/>
        <dbReference type="ChEBI" id="CHEBI:29979"/>
        <dbReference type="ChEBI" id="CHEBI:58702"/>
        <dbReference type="ChEBI" id="CHEBI:64837"/>
        <dbReference type="EC" id="2.7.3.9"/>
    </reaction>
</comment>
<evidence type="ECO:0000256" key="9">
    <source>
        <dbReference type="ARBA" id="ARBA00022679"/>
    </source>
</evidence>
<evidence type="ECO:0000256" key="5">
    <source>
        <dbReference type="ARBA" id="ARBA00012232"/>
    </source>
</evidence>
<evidence type="ECO:0000259" key="15">
    <source>
        <dbReference type="Pfam" id="PF02896"/>
    </source>
</evidence>
<dbReference type="Pfam" id="PF02896">
    <property type="entry name" value="PEP-utilizers_C"/>
    <property type="match status" value="1"/>
</dbReference>
<comment type="similarity">
    <text evidence="4">Belongs to the PEP-utilizing enzyme family.</text>
</comment>
<keyword evidence="11" id="KW-0479">Metal-binding</keyword>
<dbReference type="InterPro" id="IPR050499">
    <property type="entry name" value="PEP-utilizing_PTS_enzyme"/>
</dbReference>
<evidence type="ECO:0000256" key="13">
    <source>
        <dbReference type="ARBA" id="ARBA00022842"/>
    </source>
</evidence>
<dbReference type="InterPro" id="IPR015813">
    <property type="entry name" value="Pyrv/PenolPyrv_kinase-like_dom"/>
</dbReference>
<evidence type="ECO:0000256" key="10">
    <source>
        <dbReference type="ARBA" id="ARBA00022683"/>
    </source>
</evidence>
<dbReference type="SUPFAM" id="SSF51621">
    <property type="entry name" value="Phosphoenolpyruvate/pyruvate domain"/>
    <property type="match status" value="1"/>
</dbReference>
<dbReference type="SUPFAM" id="SSF52009">
    <property type="entry name" value="Phosphohistidine domain"/>
    <property type="match status" value="1"/>
</dbReference>
<dbReference type="STRING" id="1391654.AKJ09_10728"/>
<keyword evidence="9 17" id="KW-0808">Transferase</keyword>
<dbReference type="GO" id="GO:0009401">
    <property type="term" value="P:phosphoenolpyruvate-dependent sugar phosphotransferase system"/>
    <property type="evidence" value="ECO:0007669"/>
    <property type="project" value="UniProtKB-KW"/>
</dbReference>
<dbReference type="SUPFAM" id="SSF47831">
    <property type="entry name" value="Enzyme I of the PEP:sugar phosphotransferase system HPr-binding (sub)domain"/>
    <property type="match status" value="1"/>
</dbReference>
<proteinExistence type="inferred from homology"/>
<dbReference type="Gene3D" id="3.50.30.10">
    <property type="entry name" value="Phosphohistidine domain"/>
    <property type="match status" value="1"/>
</dbReference>
<evidence type="ECO:0000259" key="16">
    <source>
        <dbReference type="Pfam" id="PF05524"/>
    </source>
</evidence>
<dbReference type="PANTHER" id="PTHR46244:SF6">
    <property type="entry name" value="PHOSPHOENOLPYRUVATE-PROTEIN PHOSPHOTRANSFERASE"/>
    <property type="match status" value="1"/>
</dbReference>
<dbReference type="InterPro" id="IPR036618">
    <property type="entry name" value="PtsI_HPr-bd_sf"/>
</dbReference>
<keyword evidence="12" id="KW-0418">Kinase</keyword>
<evidence type="ECO:0000256" key="7">
    <source>
        <dbReference type="ARBA" id="ARBA00022490"/>
    </source>
</evidence>
<dbReference type="Proteomes" id="UP000064967">
    <property type="component" value="Chromosome"/>
</dbReference>
<evidence type="ECO:0000256" key="12">
    <source>
        <dbReference type="ARBA" id="ARBA00022777"/>
    </source>
</evidence>
<dbReference type="InterPro" id="IPR040442">
    <property type="entry name" value="Pyrv_kinase-like_dom_sf"/>
</dbReference>
<dbReference type="Pfam" id="PF00391">
    <property type="entry name" value="PEP-utilizers"/>
    <property type="match status" value="1"/>
</dbReference>
<dbReference type="GO" id="GO:0046872">
    <property type="term" value="F:metal ion binding"/>
    <property type="evidence" value="ECO:0007669"/>
    <property type="project" value="UniProtKB-KW"/>
</dbReference>